<reference evidence="1 2" key="1">
    <citation type="journal article" date="2020" name="G3 (Bethesda)">
        <title>Improved Reference Genome for Cyclotella cryptica CCMP332, a Model for Cell Wall Morphogenesis, Salinity Adaptation, and Lipid Production in Diatoms (Bacillariophyta).</title>
        <authorList>
            <person name="Roberts W.R."/>
            <person name="Downey K.M."/>
            <person name="Ruck E.C."/>
            <person name="Traller J.C."/>
            <person name="Alverson A.J."/>
        </authorList>
    </citation>
    <scope>NUCLEOTIDE SEQUENCE [LARGE SCALE GENOMIC DNA]</scope>
    <source>
        <strain evidence="1 2">CCMP332</strain>
    </source>
</reference>
<dbReference type="AlphaFoldDB" id="A0ABD3NZR3"/>
<protein>
    <recommendedName>
        <fullName evidence="3">Prolyl 4-hydroxylase alpha subunit Fe(2+) 2OG dioxygenase domain-containing protein</fullName>
    </recommendedName>
</protein>
<gene>
    <name evidence="1" type="ORF">HJC23_003536</name>
</gene>
<dbReference type="EMBL" id="JABMIG020000323">
    <property type="protein sequence ID" value="KAL3781219.1"/>
    <property type="molecule type" value="Genomic_DNA"/>
</dbReference>
<evidence type="ECO:0000313" key="2">
    <source>
        <dbReference type="Proteomes" id="UP001516023"/>
    </source>
</evidence>
<organism evidence="1 2">
    <name type="scientific">Cyclotella cryptica</name>
    <dbReference type="NCBI Taxonomy" id="29204"/>
    <lineage>
        <taxon>Eukaryota</taxon>
        <taxon>Sar</taxon>
        <taxon>Stramenopiles</taxon>
        <taxon>Ochrophyta</taxon>
        <taxon>Bacillariophyta</taxon>
        <taxon>Coscinodiscophyceae</taxon>
        <taxon>Thalassiosirophycidae</taxon>
        <taxon>Stephanodiscales</taxon>
        <taxon>Stephanodiscaceae</taxon>
        <taxon>Cyclotella</taxon>
    </lineage>
</organism>
<keyword evidence="2" id="KW-1185">Reference proteome</keyword>
<evidence type="ECO:0008006" key="3">
    <source>
        <dbReference type="Google" id="ProtNLM"/>
    </source>
</evidence>
<comment type="caution">
    <text evidence="1">The sequence shown here is derived from an EMBL/GenBank/DDBJ whole genome shotgun (WGS) entry which is preliminary data.</text>
</comment>
<dbReference type="Gene3D" id="2.60.120.620">
    <property type="entry name" value="q2cbj1_9rhob like domain"/>
    <property type="match status" value="1"/>
</dbReference>
<dbReference type="Proteomes" id="UP001516023">
    <property type="component" value="Unassembled WGS sequence"/>
</dbReference>
<evidence type="ECO:0000313" key="1">
    <source>
        <dbReference type="EMBL" id="KAL3781219.1"/>
    </source>
</evidence>
<name>A0ABD3NZR3_9STRA</name>
<proteinExistence type="predicted"/>
<accession>A0ABD3NZR3</accession>
<sequence>MISVSSLTFIRKRVEESFPINVAAQSLATQGYFVYDGFLCSNSASDESSNNDVVFGDELLNEMFGEGVDMLSNDKLDRDITRLSDGEFVGLITGGEKYKDCPRLTEYVVSMTRHLPPLLNKFAADVEDNALPKLDATASMGSLRMYDRPTRVGTESFFVNSGSGDVALDRSFGVVCGHKEDPTSDSRRITAILFLSSKTWDPSTCGGGITIENGETVGAVRDRLVLLRSDTCFHRQDPWKGSDERDLQQSGCITVHFVKELGSA</sequence>